<feature type="coiled-coil region" evidence="2">
    <location>
        <begin position="455"/>
        <end position="540"/>
    </location>
</feature>
<accession>A0ABD3PUS8</accession>
<evidence type="ECO:0000313" key="5">
    <source>
        <dbReference type="Proteomes" id="UP001516023"/>
    </source>
</evidence>
<sequence length="948" mass="109463">MANLREEMKQDNQAGLQRLREELSNIHSQEMQCLKTQHDQCTAELKADALDHEKASVENAVTLVRAECEQQICQLVSQHNEKMTAMHTDAIQRMNVETAILRGELNNAQFVAEEVPGLKCRINGLIDSEKKLQSEVRRLQASLNSSSSSAQSTIDELKRENNQLHYEIREINQVLDNRVKQNNDLMRLLAMVGDQKSSMESDLKEVEEKCRKMCKEIESKNGAISKLNVELSESKQAQIDLSEQISLARAEIIHLSQYKHHVEQSHEHIIRLRTELEHVKAKVKEMNHFYTSSQSSITEWRDRLRGLHFAEVTQLKDQTALFQGEMKRLEAIKHNLEQRHTLSMADKETIEQRLKYMEQAAVSAANAHSGERLSWEKAMDELKVKHRKEKLHIQLVSQDEQDIMRNKIVQLELEKAKQEEHHERKCQILEADFLHKVEGLNAALSKSKYESVIEIQKMAKDNIELQEILEAEKEQCVSLSLKNEDLVRQINLLNEKHEKEIERLRHNHMQEQEESTRDHAQRFQQLEQKLSSENEALSEQLGTVKQDMHILVHESQRKIATIKECAASAHQSTIEAKDLHSDLKCLSRQLCDTKSAWEQCANEVSYKLRNMRQTCIEIVNQEKMDAQFACDEALSKLNDSYNLKVEAATKEAADAKKMLFQSIREHEMKLEREIRLLKEEHSSRLSSVVKENEDKCGELSSKLKNLHAEFDSVVATGVKQKEELSEKEKMIGRIEKKIIDLTKLHNDEMRSVQSKHQSEQASLMRDNLSKEALMEAKFAEERTRLQTSLDEVSDQLNEAKEQLQQTTLNEAQNESQIISLQEKVDTLSKSQEQTREKMMFFKLELENRETNFNRRFSTASERGGTKNTAQEYDNSESAGVLRVIQSSPKINAKGMTNIGMKKIQKEQQEIRRQGRRTIGTSKKESKTKKTTTALPKIATSITTESKRR</sequence>
<dbReference type="EMBL" id="JABMIG020000110">
    <property type="protein sequence ID" value="KAL3791742.1"/>
    <property type="molecule type" value="Genomic_DNA"/>
</dbReference>
<dbReference type="AlphaFoldDB" id="A0ABD3PUS8"/>
<dbReference type="PANTHER" id="PTHR18870">
    <property type="entry name" value="PROTEIN TAG-278-RELATED"/>
    <property type="match status" value="1"/>
</dbReference>
<keyword evidence="1 2" id="KW-0175">Coiled coil</keyword>
<organism evidence="4 5">
    <name type="scientific">Cyclotella cryptica</name>
    <dbReference type="NCBI Taxonomy" id="29204"/>
    <lineage>
        <taxon>Eukaryota</taxon>
        <taxon>Sar</taxon>
        <taxon>Stramenopiles</taxon>
        <taxon>Ochrophyta</taxon>
        <taxon>Bacillariophyta</taxon>
        <taxon>Coscinodiscophyceae</taxon>
        <taxon>Thalassiosirophycidae</taxon>
        <taxon>Stephanodiscales</taxon>
        <taxon>Stephanodiscaceae</taxon>
        <taxon>Cyclotella</taxon>
    </lineage>
</organism>
<keyword evidence="5" id="KW-1185">Reference proteome</keyword>
<evidence type="ECO:0000313" key="4">
    <source>
        <dbReference type="EMBL" id="KAL3791742.1"/>
    </source>
</evidence>
<feature type="compositionally biased region" description="Polar residues" evidence="3">
    <location>
        <begin position="939"/>
        <end position="948"/>
    </location>
</feature>
<reference evidence="4 5" key="1">
    <citation type="journal article" date="2020" name="G3 (Bethesda)">
        <title>Improved Reference Genome for Cyclotella cryptica CCMP332, a Model for Cell Wall Morphogenesis, Salinity Adaptation, and Lipid Production in Diatoms (Bacillariophyta).</title>
        <authorList>
            <person name="Roberts W.R."/>
            <person name="Downey K.M."/>
            <person name="Ruck E.C."/>
            <person name="Traller J.C."/>
            <person name="Alverson A.J."/>
        </authorList>
    </citation>
    <scope>NUCLEOTIDE SEQUENCE [LARGE SCALE GENOMIC DNA]</scope>
    <source>
        <strain evidence="4 5">CCMP332</strain>
    </source>
</reference>
<feature type="coiled-coil region" evidence="2">
    <location>
        <begin position="154"/>
        <end position="223"/>
    </location>
</feature>
<feature type="region of interest" description="Disordered" evidence="3">
    <location>
        <begin position="905"/>
        <end position="948"/>
    </location>
</feature>
<proteinExistence type="predicted"/>
<protein>
    <submittedName>
        <fullName evidence="4">Uncharacterized protein</fullName>
    </submittedName>
</protein>
<dbReference type="PANTHER" id="PTHR18870:SF9">
    <property type="entry name" value="PROTEIN TAG-278-RELATED"/>
    <property type="match status" value="1"/>
</dbReference>
<evidence type="ECO:0000256" key="1">
    <source>
        <dbReference type="ARBA" id="ARBA00023054"/>
    </source>
</evidence>
<comment type="caution">
    <text evidence="4">The sequence shown here is derived from an EMBL/GenBank/DDBJ whole genome shotgun (WGS) entry which is preliminary data.</text>
</comment>
<dbReference type="Proteomes" id="UP001516023">
    <property type="component" value="Unassembled WGS sequence"/>
</dbReference>
<evidence type="ECO:0000256" key="3">
    <source>
        <dbReference type="SAM" id="MobiDB-lite"/>
    </source>
</evidence>
<feature type="coiled-coil region" evidence="2">
    <location>
        <begin position="638"/>
        <end position="709"/>
    </location>
</feature>
<gene>
    <name evidence="4" type="ORF">HJC23_007509</name>
</gene>
<name>A0ABD3PUS8_9STRA</name>
<feature type="coiled-coil region" evidence="2">
    <location>
        <begin position="782"/>
        <end position="816"/>
    </location>
</feature>
<evidence type="ECO:0000256" key="2">
    <source>
        <dbReference type="SAM" id="Coils"/>
    </source>
</evidence>